<comment type="caution">
    <text evidence="4">The sequence shown here is derived from an EMBL/GenBank/DDBJ whole genome shotgun (WGS) entry which is preliminary data.</text>
</comment>
<dbReference type="PANTHER" id="PTHR43479:SF11">
    <property type="entry name" value="ACREF_ENVCD OPERON REPRESSOR-RELATED"/>
    <property type="match status" value="1"/>
</dbReference>
<evidence type="ECO:0000256" key="1">
    <source>
        <dbReference type="ARBA" id="ARBA00023125"/>
    </source>
</evidence>
<sequence length="197" mass="23398">MENEMEKEENIKERIIRKSWNLFSQKGFEKTTLNDIIMSAGISKGTFYYYFRSKDTLLNTLSVIFDEEYRNVEEQMPADLDSFEKLMYLNYRIHTYIGENFDYRLIANQYAAQLTKEDASNLLDKNRFYFSILNRIIDEGQKNGELRDDLTVTEMVKLYGICERALVTDWCMNNGEYSLGEYSKKMMPLLFGQCRKK</sequence>
<organism evidence="4 5">
    <name type="scientific">Mogibacterium kristiansenii</name>
    <dbReference type="NCBI Taxonomy" id="2606708"/>
    <lineage>
        <taxon>Bacteria</taxon>
        <taxon>Bacillati</taxon>
        <taxon>Bacillota</taxon>
        <taxon>Clostridia</taxon>
        <taxon>Peptostreptococcales</taxon>
        <taxon>Anaerovoracaceae</taxon>
        <taxon>Mogibacterium</taxon>
    </lineage>
</organism>
<evidence type="ECO:0000259" key="3">
    <source>
        <dbReference type="PROSITE" id="PS50977"/>
    </source>
</evidence>
<dbReference type="Pfam" id="PF08359">
    <property type="entry name" value="TetR_C_4"/>
    <property type="match status" value="1"/>
</dbReference>
<dbReference type="PROSITE" id="PS50977">
    <property type="entry name" value="HTH_TETR_2"/>
    <property type="match status" value="1"/>
</dbReference>
<protein>
    <submittedName>
        <fullName evidence="4">TetR/AcrR family transcriptional regulator</fullName>
    </submittedName>
</protein>
<dbReference type="InterPro" id="IPR036271">
    <property type="entry name" value="Tet_transcr_reg_TetR-rel_C_sf"/>
</dbReference>
<dbReference type="InterPro" id="IPR001647">
    <property type="entry name" value="HTH_TetR"/>
</dbReference>
<name>A0A6N7X7E8_9FIRM</name>
<dbReference type="PROSITE" id="PS01081">
    <property type="entry name" value="HTH_TETR_1"/>
    <property type="match status" value="1"/>
</dbReference>
<reference evidence="4 5" key="1">
    <citation type="submission" date="2019-08" db="EMBL/GenBank/DDBJ databases">
        <title>In-depth cultivation of the pig gut microbiome towards novel bacterial diversity and tailored functional studies.</title>
        <authorList>
            <person name="Wylensek D."/>
            <person name="Hitch T.C.A."/>
            <person name="Clavel T."/>
        </authorList>
    </citation>
    <scope>NUCLEOTIDE SEQUENCE [LARGE SCALE GENOMIC DNA]</scope>
    <source>
        <strain evidence="4 5">WCA-MUC-591-APC-4B</strain>
    </source>
</reference>
<evidence type="ECO:0000313" key="4">
    <source>
        <dbReference type="EMBL" id="MST70523.1"/>
    </source>
</evidence>
<keyword evidence="1 2" id="KW-0238">DNA-binding</keyword>
<dbReference type="PANTHER" id="PTHR43479">
    <property type="entry name" value="ACREF/ENVCD OPERON REPRESSOR-RELATED"/>
    <property type="match status" value="1"/>
</dbReference>
<gene>
    <name evidence="4" type="ORF">FYJ65_04075</name>
</gene>
<evidence type="ECO:0000256" key="2">
    <source>
        <dbReference type="PROSITE-ProRule" id="PRU00335"/>
    </source>
</evidence>
<feature type="domain" description="HTH tetR-type" evidence="3">
    <location>
        <begin position="9"/>
        <end position="69"/>
    </location>
</feature>
<proteinExistence type="predicted"/>
<dbReference type="Proteomes" id="UP000469424">
    <property type="component" value="Unassembled WGS sequence"/>
</dbReference>
<accession>A0A6N7X7E8</accession>
<evidence type="ECO:0000313" key="5">
    <source>
        <dbReference type="Proteomes" id="UP000469424"/>
    </source>
</evidence>
<dbReference type="Pfam" id="PF00440">
    <property type="entry name" value="TetR_N"/>
    <property type="match status" value="1"/>
</dbReference>
<dbReference type="GO" id="GO:0003677">
    <property type="term" value="F:DNA binding"/>
    <property type="evidence" value="ECO:0007669"/>
    <property type="project" value="UniProtKB-UniRule"/>
</dbReference>
<dbReference type="InterPro" id="IPR009057">
    <property type="entry name" value="Homeodomain-like_sf"/>
</dbReference>
<dbReference type="SUPFAM" id="SSF46689">
    <property type="entry name" value="Homeodomain-like"/>
    <property type="match status" value="1"/>
</dbReference>
<keyword evidence="5" id="KW-1185">Reference proteome</keyword>
<dbReference type="Gene3D" id="1.10.10.60">
    <property type="entry name" value="Homeodomain-like"/>
    <property type="match status" value="1"/>
</dbReference>
<dbReference type="InterPro" id="IPR023772">
    <property type="entry name" value="DNA-bd_HTH_TetR-type_CS"/>
</dbReference>
<dbReference type="Gene3D" id="1.10.357.10">
    <property type="entry name" value="Tetracycline Repressor, domain 2"/>
    <property type="match status" value="1"/>
</dbReference>
<dbReference type="AlphaFoldDB" id="A0A6N7X7E8"/>
<dbReference type="PRINTS" id="PR00455">
    <property type="entry name" value="HTHTETR"/>
</dbReference>
<dbReference type="SUPFAM" id="SSF48498">
    <property type="entry name" value="Tetracyclin repressor-like, C-terminal domain"/>
    <property type="match status" value="1"/>
</dbReference>
<feature type="DNA-binding region" description="H-T-H motif" evidence="2">
    <location>
        <begin position="32"/>
        <end position="51"/>
    </location>
</feature>
<dbReference type="InterPro" id="IPR050624">
    <property type="entry name" value="HTH-type_Tx_Regulator"/>
</dbReference>
<dbReference type="InterPro" id="IPR013570">
    <property type="entry name" value="Tscrpt_reg_YsiA_C"/>
</dbReference>
<dbReference type="EMBL" id="VUNA01000006">
    <property type="protein sequence ID" value="MST70523.1"/>
    <property type="molecule type" value="Genomic_DNA"/>
</dbReference>